<protein>
    <submittedName>
        <fullName evidence="2">Uncharacterized protein</fullName>
    </submittedName>
</protein>
<evidence type="ECO:0000256" key="1">
    <source>
        <dbReference type="SAM" id="MobiDB-lite"/>
    </source>
</evidence>
<dbReference type="AlphaFoldDB" id="A0ABD0K5T6"/>
<comment type="caution">
    <text evidence="2">The sequence shown here is derived from an EMBL/GenBank/DDBJ whole genome shotgun (WGS) entry which is preliminary data.</text>
</comment>
<dbReference type="EMBL" id="JACVVK020000244">
    <property type="protein sequence ID" value="KAK7482448.1"/>
    <property type="molecule type" value="Genomic_DNA"/>
</dbReference>
<accession>A0ABD0K5T6</accession>
<reference evidence="2 3" key="1">
    <citation type="journal article" date="2023" name="Sci. Data">
        <title>Genome assembly of the Korean intertidal mud-creeper Batillaria attramentaria.</title>
        <authorList>
            <person name="Patra A.K."/>
            <person name="Ho P.T."/>
            <person name="Jun S."/>
            <person name="Lee S.J."/>
            <person name="Kim Y."/>
            <person name="Won Y.J."/>
        </authorList>
    </citation>
    <scope>NUCLEOTIDE SEQUENCE [LARGE SCALE GENOMIC DNA]</scope>
    <source>
        <strain evidence="2">Wonlab-2016</strain>
    </source>
</reference>
<evidence type="ECO:0000313" key="3">
    <source>
        <dbReference type="Proteomes" id="UP001519460"/>
    </source>
</evidence>
<organism evidence="2 3">
    <name type="scientific">Batillaria attramentaria</name>
    <dbReference type="NCBI Taxonomy" id="370345"/>
    <lineage>
        <taxon>Eukaryota</taxon>
        <taxon>Metazoa</taxon>
        <taxon>Spiralia</taxon>
        <taxon>Lophotrochozoa</taxon>
        <taxon>Mollusca</taxon>
        <taxon>Gastropoda</taxon>
        <taxon>Caenogastropoda</taxon>
        <taxon>Sorbeoconcha</taxon>
        <taxon>Cerithioidea</taxon>
        <taxon>Batillariidae</taxon>
        <taxon>Batillaria</taxon>
    </lineage>
</organism>
<keyword evidence="3" id="KW-1185">Reference proteome</keyword>
<feature type="non-terminal residue" evidence="2">
    <location>
        <position position="1"/>
    </location>
</feature>
<proteinExistence type="predicted"/>
<feature type="compositionally biased region" description="Polar residues" evidence="1">
    <location>
        <begin position="65"/>
        <end position="74"/>
    </location>
</feature>
<name>A0ABD0K5T6_9CAEN</name>
<sequence length="196" mass="21306">NGHAVYMDDSNSNEQNVQQADPADGDSGNGRFVLDDPDFEGDTWREGADDPPRSPSVKRIKTEIPSPSLTDSTVTGTVSSATITCGQDVTVETRGQCPGQIVTPVPRPLPTPGSCRGSQCSTSVRQTVGVMEEDEETLFGRYIAKEIRLITSFRKRQLTKLKIQQLVTYAQLDMDQSDCVEAESVSVSHTCTKPPL</sequence>
<feature type="region of interest" description="Disordered" evidence="1">
    <location>
        <begin position="1"/>
        <end position="74"/>
    </location>
</feature>
<dbReference type="Proteomes" id="UP001519460">
    <property type="component" value="Unassembled WGS sequence"/>
</dbReference>
<feature type="compositionally biased region" description="Basic and acidic residues" evidence="1">
    <location>
        <begin position="42"/>
        <end position="52"/>
    </location>
</feature>
<gene>
    <name evidence="2" type="ORF">BaRGS_00026265</name>
</gene>
<evidence type="ECO:0000313" key="2">
    <source>
        <dbReference type="EMBL" id="KAK7482448.1"/>
    </source>
</evidence>
<feature type="compositionally biased region" description="Polar residues" evidence="1">
    <location>
        <begin position="9"/>
        <end position="19"/>
    </location>
</feature>